<evidence type="ECO:0000256" key="8">
    <source>
        <dbReference type="SAM" id="Phobius"/>
    </source>
</evidence>
<evidence type="ECO:0000259" key="10">
    <source>
        <dbReference type="Pfam" id="PF14416"/>
    </source>
</evidence>
<dbReference type="InterPro" id="IPR029962">
    <property type="entry name" value="TBL"/>
</dbReference>
<organism evidence="11 12">
    <name type="scientific">Rubroshorea leprosula</name>
    <dbReference type="NCBI Taxonomy" id="152421"/>
    <lineage>
        <taxon>Eukaryota</taxon>
        <taxon>Viridiplantae</taxon>
        <taxon>Streptophyta</taxon>
        <taxon>Embryophyta</taxon>
        <taxon>Tracheophyta</taxon>
        <taxon>Spermatophyta</taxon>
        <taxon>Magnoliopsida</taxon>
        <taxon>eudicotyledons</taxon>
        <taxon>Gunneridae</taxon>
        <taxon>Pentapetalae</taxon>
        <taxon>rosids</taxon>
        <taxon>malvids</taxon>
        <taxon>Malvales</taxon>
        <taxon>Dipterocarpaceae</taxon>
        <taxon>Rubroshorea</taxon>
    </lineage>
</organism>
<feature type="region of interest" description="Disordered" evidence="7">
    <location>
        <begin position="204"/>
        <end position="231"/>
    </location>
</feature>
<evidence type="ECO:0000256" key="6">
    <source>
        <dbReference type="ARBA" id="ARBA00023136"/>
    </source>
</evidence>
<evidence type="ECO:0000256" key="4">
    <source>
        <dbReference type="ARBA" id="ARBA00022968"/>
    </source>
</evidence>
<comment type="similarity">
    <text evidence="2">Belongs to the PC-esterase family. TBL subfamily.</text>
</comment>
<reference evidence="11 12" key="1">
    <citation type="journal article" date="2021" name="Commun. Biol.">
        <title>The genome of Shorea leprosula (Dipterocarpaceae) highlights the ecological relevance of drought in aseasonal tropical rainforests.</title>
        <authorList>
            <person name="Ng K.K.S."/>
            <person name="Kobayashi M.J."/>
            <person name="Fawcett J.A."/>
            <person name="Hatakeyama M."/>
            <person name="Paape T."/>
            <person name="Ng C.H."/>
            <person name="Ang C.C."/>
            <person name="Tnah L.H."/>
            <person name="Lee C.T."/>
            <person name="Nishiyama T."/>
            <person name="Sese J."/>
            <person name="O'Brien M.J."/>
            <person name="Copetti D."/>
            <person name="Mohd Noor M.I."/>
            <person name="Ong R.C."/>
            <person name="Putra M."/>
            <person name="Sireger I.Z."/>
            <person name="Indrioko S."/>
            <person name="Kosugi Y."/>
            <person name="Izuno A."/>
            <person name="Isagi Y."/>
            <person name="Lee S.L."/>
            <person name="Shimizu K.K."/>
        </authorList>
    </citation>
    <scope>NUCLEOTIDE SEQUENCE [LARGE SCALE GENOMIC DNA]</scope>
    <source>
        <strain evidence="11">214</strain>
    </source>
</reference>
<dbReference type="GO" id="GO:0016413">
    <property type="term" value="F:O-acetyltransferase activity"/>
    <property type="evidence" value="ECO:0007669"/>
    <property type="project" value="InterPro"/>
</dbReference>
<evidence type="ECO:0000259" key="9">
    <source>
        <dbReference type="Pfam" id="PF13839"/>
    </source>
</evidence>
<keyword evidence="5 8" id="KW-1133">Transmembrane helix</keyword>
<comment type="subcellular location">
    <subcellularLocation>
        <location evidence="1">Membrane</location>
        <topology evidence="1">Single-pass membrane protein</topology>
    </subcellularLocation>
</comment>
<dbReference type="GO" id="GO:0005794">
    <property type="term" value="C:Golgi apparatus"/>
    <property type="evidence" value="ECO:0007669"/>
    <property type="project" value="TreeGrafter"/>
</dbReference>
<gene>
    <name evidence="11" type="ORF">SLEP1_g34488</name>
</gene>
<evidence type="ECO:0000256" key="3">
    <source>
        <dbReference type="ARBA" id="ARBA00022692"/>
    </source>
</evidence>
<dbReference type="Pfam" id="PF13839">
    <property type="entry name" value="PC-Esterase"/>
    <property type="match status" value="1"/>
</dbReference>
<dbReference type="PANTHER" id="PTHR32285:SF38">
    <property type="entry name" value="OS01G0614300 PROTEIN"/>
    <property type="match status" value="1"/>
</dbReference>
<evidence type="ECO:0000256" key="2">
    <source>
        <dbReference type="ARBA" id="ARBA00007727"/>
    </source>
</evidence>
<evidence type="ECO:0008006" key="13">
    <source>
        <dbReference type="Google" id="ProtNLM"/>
    </source>
</evidence>
<accession>A0AAV5KKD9</accession>
<feature type="domain" description="Trichome birefringence-like C-terminal" evidence="9">
    <location>
        <begin position="299"/>
        <end position="566"/>
    </location>
</feature>
<keyword evidence="6 8" id="KW-0472">Membrane</keyword>
<feature type="domain" description="Trichome birefringence-like N-terminal" evidence="10">
    <location>
        <begin position="244"/>
        <end position="298"/>
    </location>
</feature>
<feature type="compositionally biased region" description="Polar residues" evidence="7">
    <location>
        <begin position="221"/>
        <end position="231"/>
    </location>
</feature>
<comment type="caution">
    <text evidence="11">The sequence shown here is derived from an EMBL/GenBank/DDBJ whole genome shotgun (WGS) entry which is preliminary data.</text>
</comment>
<keyword evidence="4" id="KW-0735">Signal-anchor</keyword>
<evidence type="ECO:0000313" key="11">
    <source>
        <dbReference type="EMBL" id="GKV24953.1"/>
    </source>
</evidence>
<keyword evidence="12" id="KW-1185">Reference proteome</keyword>
<proteinExistence type="inferred from homology"/>
<dbReference type="GO" id="GO:0016020">
    <property type="term" value="C:membrane"/>
    <property type="evidence" value="ECO:0007669"/>
    <property type="project" value="UniProtKB-SubCell"/>
</dbReference>
<dbReference type="Pfam" id="PF14416">
    <property type="entry name" value="PMR5N"/>
    <property type="match status" value="1"/>
</dbReference>
<feature type="transmembrane region" description="Helical" evidence="8">
    <location>
        <begin position="12"/>
        <end position="30"/>
    </location>
</feature>
<feature type="compositionally biased region" description="Polar residues" evidence="7">
    <location>
        <begin position="204"/>
        <end position="214"/>
    </location>
</feature>
<dbReference type="InterPro" id="IPR026057">
    <property type="entry name" value="TBL_C"/>
</dbReference>
<dbReference type="Proteomes" id="UP001054252">
    <property type="component" value="Unassembled WGS sequence"/>
</dbReference>
<evidence type="ECO:0000256" key="1">
    <source>
        <dbReference type="ARBA" id="ARBA00004167"/>
    </source>
</evidence>
<feature type="region of interest" description="Disordered" evidence="7">
    <location>
        <begin position="141"/>
        <end position="188"/>
    </location>
</feature>
<evidence type="ECO:0000256" key="5">
    <source>
        <dbReference type="ARBA" id="ARBA00022989"/>
    </source>
</evidence>
<dbReference type="AlphaFoldDB" id="A0AAV5KKD9"/>
<sequence length="583" mass="67313">MSNFSTIIERWWLVTFVSFMVILFVFLNNGPSSTNTSVLQNLPRPLTTSIDFPNTVNVQYPNPQNFNPNSEQATSRFPMSNLPSCIPLNFTSTNVEPEKSSQVTMSELKIPEAEKSSTQVPQWQNPKPSYLIGNVEQEKSAQQFPVSNSETSRLNVQAPQWQNSKPSYSSTGNVEPEKSAQQVPVSNWENSRSLTLNNQIPRTELQNSEPSRLNVQVPKTKLQNSEPSIESDNVEEEIAMEENKCDIFDGKWVYDPQTSPMYDPTICDSFLSDTVNCRRHGRSDREYEKWRWEAKDCKIPRLNAHDMLERLRGKRVILVGDSINHSQWESLACLLYSTIPNQSSVTRPGWTFKSEAYDLSVEFHWSNFLVELEVNRTTGKSILKLDRVSPGARKWVGADIMVFNTGHWWANRKRWDWFQYKRKVFEDMKLETAFRVAMKTWARWIEKNVDTSKTRVFFRGFSASHFGKHWCYGETMPIMDESYKLTFGKSLKEIVERTISALKIPVKYLNITKLTQYRVDAHSSIYKTPNAKQLIASGREKPQMLADCSHWCVPGVPDTWNHLLYASMVLDSRPRRTALNKLI</sequence>
<protein>
    <recommendedName>
        <fullName evidence="13">Trichome birefringence-like N-terminal domain-containing protein</fullName>
    </recommendedName>
</protein>
<evidence type="ECO:0000256" key="7">
    <source>
        <dbReference type="SAM" id="MobiDB-lite"/>
    </source>
</evidence>
<dbReference type="PANTHER" id="PTHR32285">
    <property type="entry name" value="PROTEIN TRICHOME BIREFRINGENCE-LIKE 9-RELATED"/>
    <property type="match status" value="1"/>
</dbReference>
<name>A0AAV5KKD9_9ROSI</name>
<evidence type="ECO:0000313" key="12">
    <source>
        <dbReference type="Proteomes" id="UP001054252"/>
    </source>
</evidence>
<keyword evidence="3 8" id="KW-0812">Transmembrane</keyword>
<dbReference type="EMBL" id="BPVZ01000067">
    <property type="protein sequence ID" value="GKV24953.1"/>
    <property type="molecule type" value="Genomic_DNA"/>
</dbReference>
<dbReference type="InterPro" id="IPR025846">
    <property type="entry name" value="TBL_N"/>
</dbReference>